<dbReference type="PRINTS" id="PR00598">
    <property type="entry name" value="HTHMARR"/>
</dbReference>
<dbReference type="Gene3D" id="1.10.10.10">
    <property type="entry name" value="Winged helix-like DNA-binding domain superfamily/Winged helix DNA-binding domain"/>
    <property type="match status" value="1"/>
</dbReference>
<keyword evidence="3" id="KW-0804">Transcription</keyword>
<dbReference type="EMBL" id="JAYFUM010000005">
    <property type="protein sequence ID" value="MEA5138379.1"/>
    <property type="molecule type" value="Genomic_DNA"/>
</dbReference>
<dbReference type="Pfam" id="PF01047">
    <property type="entry name" value="MarR"/>
    <property type="match status" value="1"/>
</dbReference>
<name>A0ABU5Q6A0_9BACT</name>
<dbReference type="RefSeq" id="WP_323295547.1">
    <property type="nucleotide sequence ID" value="NZ_JAYFUM010000005.1"/>
</dbReference>
<dbReference type="PANTHER" id="PTHR42756">
    <property type="entry name" value="TRANSCRIPTIONAL REGULATOR, MARR"/>
    <property type="match status" value="1"/>
</dbReference>
<dbReference type="PANTHER" id="PTHR42756:SF1">
    <property type="entry name" value="TRANSCRIPTIONAL REPRESSOR OF EMRAB OPERON"/>
    <property type="match status" value="1"/>
</dbReference>
<accession>A0ABU5Q6A0</accession>
<reference evidence="5 6" key="1">
    <citation type="submission" date="2023-12" db="EMBL/GenBank/DDBJ databases">
        <title>Novel species of the genus Arcicella isolated from rivers.</title>
        <authorList>
            <person name="Lu H."/>
        </authorList>
    </citation>
    <scope>NUCLEOTIDE SEQUENCE [LARGE SCALE GENOMIC DNA]</scope>
    <source>
        <strain evidence="5 6">KCTC 23307</strain>
    </source>
</reference>
<feature type="domain" description="HTH marR-type" evidence="4">
    <location>
        <begin position="1"/>
        <end position="135"/>
    </location>
</feature>
<comment type="caution">
    <text evidence="5">The sequence shown here is derived from an EMBL/GenBank/DDBJ whole genome shotgun (WGS) entry which is preliminary data.</text>
</comment>
<organism evidence="5 6">
    <name type="scientific">Arcicella rigui</name>
    <dbReference type="NCBI Taxonomy" id="797020"/>
    <lineage>
        <taxon>Bacteria</taxon>
        <taxon>Pseudomonadati</taxon>
        <taxon>Bacteroidota</taxon>
        <taxon>Cytophagia</taxon>
        <taxon>Cytophagales</taxon>
        <taxon>Flectobacillaceae</taxon>
        <taxon>Arcicella</taxon>
    </lineage>
</organism>
<dbReference type="SUPFAM" id="SSF46785">
    <property type="entry name" value="Winged helix' DNA-binding domain"/>
    <property type="match status" value="1"/>
</dbReference>
<dbReference type="InterPro" id="IPR036390">
    <property type="entry name" value="WH_DNA-bd_sf"/>
</dbReference>
<evidence type="ECO:0000259" key="4">
    <source>
        <dbReference type="PROSITE" id="PS50995"/>
    </source>
</evidence>
<dbReference type="PROSITE" id="PS50995">
    <property type="entry name" value="HTH_MARR_2"/>
    <property type="match status" value="1"/>
</dbReference>
<keyword evidence="6" id="KW-1185">Reference proteome</keyword>
<evidence type="ECO:0000313" key="6">
    <source>
        <dbReference type="Proteomes" id="UP001302949"/>
    </source>
</evidence>
<proteinExistence type="predicted"/>
<sequence length="156" mass="17989">MKADKTVDYHIKSGWHAISRMYNSFAAPFDMTMAIGYVLLNIDKKGTPATKIAPALGLEPRSLTRMLKSLEDKKWIRRETDEEDRRIVKVYLTEEGKRKRDIAREGVLTFNNAIYEKIGAEKLEIFFEVMQKISEVVDIDTANYKSDNLDENVLIV</sequence>
<keyword evidence="1" id="KW-0805">Transcription regulation</keyword>
<evidence type="ECO:0000256" key="1">
    <source>
        <dbReference type="ARBA" id="ARBA00023015"/>
    </source>
</evidence>
<gene>
    <name evidence="5" type="ORF">VB248_04515</name>
</gene>
<dbReference type="InterPro" id="IPR000835">
    <property type="entry name" value="HTH_MarR-typ"/>
</dbReference>
<protein>
    <submittedName>
        <fullName evidence="5">MarR family transcriptional regulator</fullName>
    </submittedName>
</protein>
<evidence type="ECO:0000256" key="3">
    <source>
        <dbReference type="ARBA" id="ARBA00023163"/>
    </source>
</evidence>
<dbReference type="InterPro" id="IPR036388">
    <property type="entry name" value="WH-like_DNA-bd_sf"/>
</dbReference>
<dbReference type="SMART" id="SM00347">
    <property type="entry name" value="HTH_MARR"/>
    <property type="match status" value="1"/>
</dbReference>
<dbReference type="Proteomes" id="UP001302949">
    <property type="component" value="Unassembled WGS sequence"/>
</dbReference>
<evidence type="ECO:0000313" key="5">
    <source>
        <dbReference type="EMBL" id="MEA5138379.1"/>
    </source>
</evidence>
<evidence type="ECO:0000256" key="2">
    <source>
        <dbReference type="ARBA" id="ARBA00023125"/>
    </source>
</evidence>
<keyword evidence="2" id="KW-0238">DNA-binding</keyword>